<dbReference type="PANTHER" id="PTHR43249:SF1">
    <property type="entry name" value="D-GLUCOSIDE 3-DEHYDROGENASE"/>
    <property type="match status" value="1"/>
</dbReference>
<dbReference type="PANTHER" id="PTHR43249">
    <property type="entry name" value="UDP-N-ACETYL-2-AMINO-2-DEOXY-D-GLUCURONATE OXIDASE"/>
    <property type="match status" value="1"/>
</dbReference>
<evidence type="ECO:0000259" key="2">
    <source>
        <dbReference type="Pfam" id="PF22725"/>
    </source>
</evidence>
<dbReference type="HOGENOM" id="CLU_023194_1_2_0"/>
<dbReference type="InterPro" id="IPR000683">
    <property type="entry name" value="Gfo/Idh/MocA-like_OxRdtase_N"/>
</dbReference>
<dbReference type="SUPFAM" id="SSF51735">
    <property type="entry name" value="NAD(P)-binding Rossmann-fold domains"/>
    <property type="match status" value="1"/>
</dbReference>
<dbReference type="EMBL" id="CP003382">
    <property type="protein sequence ID" value="AFZ66913.1"/>
    <property type="molecule type" value="Genomic_DNA"/>
</dbReference>
<dbReference type="Pfam" id="PF01408">
    <property type="entry name" value="GFO_IDH_MocA"/>
    <property type="match status" value="1"/>
</dbReference>
<sequence length="332" mass="36871">MRLKAALLGCGSFARRHTQVLGTLGDEVQLVAFSDRNEWKARAFSDEFSGGQARVFTHHHALLEEMSLDLLVVCLPPFGHSDEVERAAERGVHVFIEKPIALDMPHASRMVRAAEQAGIRTQVGFMSRFGEAVEQFKQRVDSGEAGAVGLFSARYFCNALHAPWWRDREKSGGQLVEQAIHLFDVLRFLMGDPVSVYSRQANFFHRDVPGYTAEDTSATLLNFASGAIGVVQATNGAVPQRWLSEFQVVAQHLTAEFASHSHATFHFTSQPNTPVHTIDSGDDVFVRQMSDLVRAIRTGSETRTPLREGARTLELVLAARRSAEEAREVRLD</sequence>
<dbReference type="STRING" id="937777.Deipe_1364"/>
<accession>K9ZZ38</accession>
<dbReference type="GO" id="GO:0000166">
    <property type="term" value="F:nucleotide binding"/>
    <property type="evidence" value="ECO:0007669"/>
    <property type="project" value="InterPro"/>
</dbReference>
<name>K9ZZ38_DEIPD</name>
<dbReference type="Gene3D" id="3.30.360.10">
    <property type="entry name" value="Dihydrodipicolinate Reductase, domain 2"/>
    <property type="match status" value="1"/>
</dbReference>
<dbReference type="InterPro" id="IPR055170">
    <property type="entry name" value="GFO_IDH_MocA-like_dom"/>
</dbReference>
<dbReference type="RefSeq" id="WP_015235221.1">
    <property type="nucleotide sequence ID" value="NC_019793.1"/>
</dbReference>
<evidence type="ECO:0000313" key="4">
    <source>
        <dbReference type="Proteomes" id="UP000010467"/>
    </source>
</evidence>
<dbReference type="AlphaFoldDB" id="K9ZZ38"/>
<dbReference type="KEGG" id="dpd:Deipe_1364"/>
<dbReference type="Gene3D" id="3.40.50.720">
    <property type="entry name" value="NAD(P)-binding Rossmann-like Domain"/>
    <property type="match status" value="1"/>
</dbReference>
<dbReference type="SUPFAM" id="SSF55347">
    <property type="entry name" value="Glyceraldehyde-3-phosphate dehydrogenase-like, C-terminal domain"/>
    <property type="match status" value="1"/>
</dbReference>
<dbReference type="PATRIC" id="fig|937777.3.peg.1369"/>
<dbReference type="Proteomes" id="UP000010467">
    <property type="component" value="Chromosome"/>
</dbReference>
<dbReference type="Pfam" id="PF22725">
    <property type="entry name" value="GFO_IDH_MocA_C3"/>
    <property type="match status" value="1"/>
</dbReference>
<evidence type="ECO:0000313" key="3">
    <source>
        <dbReference type="EMBL" id="AFZ66913.1"/>
    </source>
</evidence>
<keyword evidence="4" id="KW-1185">Reference proteome</keyword>
<dbReference type="InterPro" id="IPR036291">
    <property type="entry name" value="NAD(P)-bd_dom_sf"/>
</dbReference>
<organism evidence="3 4">
    <name type="scientific">Deinococcus peraridilitoris (strain DSM 19664 / LMG 22246 / CIP 109416 / KR-200)</name>
    <dbReference type="NCBI Taxonomy" id="937777"/>
    <lineage>
        <taxon>Bacteria</taxon>
        <taxon>Thermotogati</taxon>
        <taxon>Deinococcota</taxon>
        <taxon>Deinococci</taxon>
        <taxon>Deinococcales</taxon>
        <taxon>Deinococcaceae</taxon>
        <taxon>Deinococcus</taxon>
    </lineage>
</organism>
<gene>
    <name evidence="3" type="ordered locus">Deipe_1364</name>
</gene>
<protein>
    <submittedName>
        <fullName evidence="3">Putative dehydrogenase</fullName>
    </submittedName>
</protein>
<dbReference type="eggNOG" id="COG0673">
    <property type="taxonomic scope" value="Bacteria"/>
</dbReference>
<reference evidence="4" key="1">
    <citation type="submission" date="2012-03" db="EMBL/GenBank/DDBJ databases">
        <title>Complete sequence of chromosome of Deinococcus peraridilitoris DSM 19664.</title>
        <authorList>
            <person name="Lucas S."/>
            <person name="Copeland A."/>
            <person name="Lapidus A."/>
            <person name="Glavina del Rio T."/>
            <person name="Dalin E."/>
            <person name="Tice H."/>
            <person name="Bruce D."/>
            <person name="Goodwin L."/>
            <person name="Pitluck S."/>
            <person name="Peters L."/>
            <person name="Mikhailova N."/>
            <person name="Lu M."/>
            <person name="Kyrpides N."/>
            <person name="Mavromatis K."/>
            <person name="Ivanova N."/>
            <person name="Brettin T."/>
            <person name="Detter J.C."/>
            <person name="Han C."/>
            <person name="Larimer F."/>
            <person name="Land M."/>
            <person name="Hauser L."/>
            <person name="Markowitz V."/>
            <person name="Cheng J.-F."/>
            <person name="Hugenholtz P."/>
            <person name="Woyke T."/>
            <person name="Wu D."/>
            <person name="Pukall R."/>
            <person name="Steenblock K."/>
            <person name="Brambilla E."/>
            <person name="Klenk H.-P."/>
            <person name="Eisen J.A."/>
        </authorList>
    </citation>
    <scope>NUCLEOTIDE SEQUENCE [LARGE SCALE GENOMIC DNA]</scope>
    <source>
        <strain evidence="4">DSM 19664 / LMG 22246 / CIP 109416 / KR-200</strain>
    </source>
</reference>
<feature type="domain" description="Gfo/Idh/MocA-like oxidoreductase N-terminal" evidence="1">
    <location>
        <begin position="4"/>
        <end position="125"/>
    </location>
</feature>
<feature type="domain" description="GFO/IDH/MocA-like oxidoreductase" evidence="2">
    <location>
        <begin position="134"/>
        <end position="248"/>
    </location>
</feature>
<dbReference type="InterPro" id="IPR052515">
    <property type="entry name" value="Gfo/Idh/MocA_Oxidoreductase"/>
</dbReference>
<evidence type="ECO:0000259" key="1">
    <source>
        <dbReference type="Pfam" id="PF01408"/>
    </source>
</evidence>
<proteinExistence type="predicted"/>